<name>A0A2T2XGK2_9FIRM</name>
<feature type="domain" description="Inosine/uridine-preferring nucleoside hydrolase" evidence="3">
    <location>
        <begin position="6"/>
        <end position="296"/>
    </location>
</feature>
<evidence type="ECO:0000256" key="2">
    <source>
        <dbReference type="ARBA" id="ARBA00023295"/>
    </source>
</evidence>
<evidence type="ECO:0000313" key="5">
    <source>
        <dbReference type="Proteomes" id="UP000242972"/>
    </source>
</evidence>
<proteinExistence type="predicted"/>
<dbReference type="Proteomes" id="UP000242972">
    <property type="component" value="Unassembled WGS sequence"/>
</dbReference>
<dbReference type="AlphaFoldDB" id="A0A2T2XGK2"/>
<keyword evidence="1 4" id="KW-0378">Hydrolase</keyword>
<evidence type="ECO:0000313" key="4">
    <source>
        <dbReference type="EMBL" id="PSR33635.1"/>
    </source>
</evidence>
<dbReference type="Gene3D" id="3.90.245.10">
    <property type="entry name" value="Ribonucleoside hydrolase-like"/>
    <property type="match status" value="1"/>
</dbReference>
<dbReference type="GO" id="GO:0005829">
    <property type="term" value="C:cytosol"/>
    <property type="evidence" value="ECO:0007669"/>
    <property type="project" value="TreeGrafter"/>
</dbReference>
<organism evidence="4 5">
    <name type="scientific">Sulfobacillus benefaciens</name>
    <dbReference type="NCBI Taxonomy" id="453960"/>
    <lineage>
        <taxon>Bacteria</taxon>
        <taxon>Bacillati</taxon>
        <taxon>Bacillota</taxon>
        <taxon>Clostridia</taxon>
        <taxon>Eubacteriales</taxon>
        <taxon>Clostridiales Family XVII. Incertae Sedis</taxon>
        <taxon>Sulfobacillus</taxon>
    </lineage>
</organism>
<sequence length="304" mass="33482">MKKKQVIMDMDPGIDDALALVAALNRLEVLGVSTVAGNATQEQTFQNAHRILQFTRHSTVPVVSGADRPLFYPLLTAEDIHGFSGMGAYTWEAPDVSPSDELAWNWMARRLTALSHPCHLISTGPLTNVAMLLWSHPEVQNQLASISCMAGALPGTKMDKAFEFNVYVDPHAADVVFRYGQDVHLIGINVAHSALFPLSELERFKKYGRVGHMLYDLLSFYAKHARGEGGDPSAMPLDDAMVVAATDAPEMFQWEEMPLTVVREGPLRGTVVIAPYASKRAPVKTATAVDVSQFFEWLWASLDE</sequence>
<gene>
    <name evidence="4" type="ORF">C7B46_08475</name>
</gene>
<dbReference type="PANTHER" id="PTHR12304:SF4">
    <property type="entry name" value="URIDINE NUCLEOSIDASE"/>
    <property type="match status" value="1"/>
</dbReference>
<dbReference type="InterPro" id="IPR036452">
    <property type="entry name" value="Ribo_hydro-like"/>
</dbReference>
<accession>A0A2T2XGK2</accession>
<reference evidence="4 5" key="1">
    <citation type="journal article" date="2014" name="BMC Genomics">
        <title>Comparison of environmental and isolate Sulfobacillus genomes reveals diverse carbon, sulfur, nitrogen, and hydrogen metabolisms.</title>
        <authorList>
            <person name="Justice N.B."/>
            <person name="Norman A."/>
            <person name="Brown C.T."/>
            <person name="Singh A."/>
            <person name="Thomas B.C."/>
            <person name="Banfield J.F."/>
        </authorList>
    </citation>
    <scope>NUCLEOTIDE SEQUENCE [LARGE SCALE GENOMIC DNA]</scope>
    <source>
        <strain evidence="4">AMDSBA4</strain>
    </source>
</reference>
<dbReference type="InterPro" id="IPR001910">
    <property type="entry name" value="Inosine/uridine_hydrolase_dom"/>
</dbReference>
<protein>
    <submittedName>
        <fullName evidence="4">Nucleoside hydrolase</fullName>
    </submittedName>
</protein>
<dbReference type="PANTHER" id="PTHR12304">
    <property type="entry name" value="INOSINE-URIDINE PREFERRING NUCLEOSIDE HYDROLASE"/>
    <property type="match status" value="1"/>
</dbReference>
<dbReference type="InterPro" id="IPR023186">
    <property type="entry name" value="IUNH"/>
</dbReference>
<comment type="caution">
    <text evidence="4">The sequence shown here is derived from an EMBL/GenBank/DDBJ whole genome shotgun (WGS) entry which is preliminary data.</text>
</comment>
<dbReference type="GO" id="GO:0006152">
    <property type="term" value="P:purine nucleoside catabolic process"/>
    <property type="evidence" value="ECO:0007669"/>
    <property type="project" value="TreeGrafter"/>
</dbReference>
<keyword evidence="2" id="KW-0326">Glycosidase</keyword>
<dbReference type="Pfam" id="PF01156">
    <property type="entry name" value="IU_nuc_hydro"/>
    <property type="match status" value="1"/>
</dbReference>
<dbReference type="GO" id="GO:0008477">
    <property type="term" value="F:purine nucleosidase activity"/>
    <property type="evidence" value="ECO:0007669"/>
    <property type="project" value="TreeGrafter"/>
</dbReference>
<dbReference type="SUPFAM" id="SSF53590">
    <property type="entry name" value="Nucleoside hydrolase"/>
    <property type="match status" value="1"/>
</dbReference>
<dbReference type="EMBL" id="PXYW01000017">
    <property type="protein sequence ID" value="PSR33635.1"/>
    <property type="molecule type" value="Genomic_DNA"/>
</dbReference>
<evidence type="ECO:0000259" key="3">
    <source>
        <dbReference type="Pfam" id="PF01156"/>
    </source>
</evidence>
<evidence type="ECO:0000256" key="1">
    <source>
        <dbReference type="ARBA" id="ARBA00022801"/>
    </source>
</evidence>